<dbReference type="InterPro" id="IPR036047">
    <property type="entry name" value="F-box-like_dom_sf"/>
</dbReference>
<dbReference type="Proteomes" id="UP000663834">
    <property type="component" value="Unassembled WGS sequence"/>
</dbReference>
<sequence>MSFTKFEFLPVDIIFEIFYYLSPVEILDSFLLLNKRFSGIIMHEYLWHIHIGDNIMSLSVFNNLCQNVLKFIGRRVVSLRITLSHVVGGWSLISSSLKFQQKILLQRLHLIDIKPHELDKLLSNHLIKQIHTLLIDVTPSNPFNDLKVEGVYLANVFSQLPLLRICRLPFNHNYEAVNQLGKSSLKLQMILPNLSNTIHLRKLTIGMHTSIFIERLLRCIPFIENLSFGVDDPWIDENEGFDKNSLPAPIDCHHLLYLSRLRIYCTDNISFHRIITFFSFIFGQLSQLSLKLEIFSSISDPFIILGDTIQKLCIDRLKSCATYFLNLSFYVEDDLEEKTIFSSFLKASFIHRQRPKVFIQGCPGYGTTYMYSFVVYTLPYNDTILPTNLFATNLEKQYQMSTNAVDLFPRANELVLISSKEDKSSFPNLAYFKSPIPSLVPWSLLTKISIEEGDVVPAAELEAILRMAYNVRALDLGILSSTVLRRILRNHDNLGTRVNQQIQSLDIDDITLTLGSAQRFCRLLSNQLFNLKQVSFCIYDSYVRFHWGPLSIIDSKNEFTKRIVNMIYFLVDHLQQLVSLHIKFISRTSYETPCFPNLIRQQLHQYPLSRPCRLRCSSEMIQIWL</sequence>
<comment type="caution">
    <text evidence="2">The sequence shown here is derived from an EMBL/GenBank/DDBJ whole genome shotgun (WGS) entry which is preliminary data.</text>
</comment>
<organism evidence="2 3">
    <name type="scientific">Rotaria magnacalcarata</name>
    <dbReference type="NCBI Taxonomy" id="392030"/>
    <lineage>
        <taxon>Eukaryota</taxon>
        <taxon>Metazoa</taxon>
        <taxon>Spiralia</taxon>
        <taxon>Gnathifera</taxon>
        <taxon>Rotifera</taxon>
        <taxon>Eurotatoria</taxon>
        <taxon>Bdelloidea</taxon>
        <taxon>Philodinida</taxon>
        <taxon>Philodinidae</taxon>
        <taxon>Rotaria</taxon>
    </lineage>
</organism>
<evidence type="ECO:0000313" key="2">
    <source>
        <dbReference type="EMBL" id="CAF1603769.1"/>
    </source>
</evidence>
<dbReference type="AlphaFoldDB" id="A0A816B6J0"/>
<dbReference type="InterPro" id="IPR001810">
    <property type="entry name" value="F-box_dom"/>
</dbReference>
<protein>
    <recommendedName>
        <fullName evidence="1">F-box domain-containing protein</fullName>
    </recommendedName>
</protein>
<proteinExistence type="predicted"/>
<dbReference type="OrthoDB" id="10055595at2759"/>
<name>A0A816B6J0_9BILA</name>
<evidence type="ECO:0000259" key="1">
    <source>
        <dbReference type="PROSITE" id="PS50181"/>
    </source>
</evidence>
<dbReference type="SUPFAM" id="SSF81383">
    <property type="entry name" value="F-box domain"/>
    <property type="match status" value="1"/>
</dbReference>
<accession>A0A816B6J0</accession>
<reference evidence="2" key="1">
    <citation type="submission" date="2021-02" db="EMBL/GenBank/DDBJ databases">
        <authorList>
            <person name="Nowell W R."/>
        </authorList>
    </citation>
    <scope>NUCLEOTIDE SEQUENCE</scope>
</reference>
<gene>
    <name evidence="2" type="ORF">KQP761_LOCUS22587</name>
</gene>
<evidence type="ECO:0000313" key="3">
    <source>
        <dbReference type="Proteomes" id="UP000663834"/>
    </source>
</evidence>
<dbReference type="EMBL" id="CAJNOW010011845">
    <property type="protein sequence ID" value="CAF1603769.1"/>
    <property type="molecule type" value="Genomic_DNA"/>
</dbReference>
<feature type="domain" description="F-box" evidence="1">
    <location>
        <begin position="3"/>
        <end position="50"/>
    </location>
</feature>
<dbReference type="PROSITE" id="PS50181">
    <property type="entry name" value="FBOX"/>
    <property type="match status" value="1"/>
</dbReference>